<reference evidence="1 2" key="3">
    <citation type="journal article" date="1998" name="J. Gen. Virol.">
        <title>The single-nucleocapsid nucleopolyhedrovirus of Buzura suppressaria encodes a P10 protein.</title>
        <authorList>
            <person name="van Oers M.M."/>
            <person name="Hu Z."/>
            <person name="Arif B.M."/>
            <person name="van Strien E.A."/>
            <person name="van Lent J.W."/>
            <person name="Vlak J.M."/>
        </authorList>
    </citation>
    <scope>NUCLEOTIDE SEQUENCE [LARGE SCALE GENOMIC DNA]</scope>
    <source>
        <strain evidence="1">Hubei</strain>
    </source>
</reference>
<keyword evidence="2" id="KW-1185">Reference proteome</keyword>
<dbReference type="KEGG" id="vg:18266925"/>
<reference evidence="1 2" key="1">
    <citation type="journal article" date="1993" name="J. Gen. Virol.">
        <title>Nucleotide sequence of the Buzura suppressaria single nucleocapsid nuclear polyhedrosis virus polyhedrin gene.</title>
        <authorList>
            <person name="Hu Z.H."/>
            <person name="Liu M.F."/>
            <person name="Jin F."/>
            <person name="Wang Z.X."/>
            <person name="Liu X.Y."/>
            <person name="Li M.J."/>
            <person name="Liang B.F."/>
            <person name="Xie T.E."/>
        </authorList>
    </citation>
    <scope>NUCLEOTIDE SEQUENCE [LARGE SCALE GENOMIC DNA]</scope>
    <source>
        <strain evidence="1">Hubei</strain>
    </source>
</reference>
<accession>W5VKW3</accession>
<reference evidence="1 2" key="4">
    <citation type="journal article" date="1998" name="J. Gen. Virol.">
        <title>Distinct gene arrangement in the Buzura suppressaria single-nucleocapsid nucleopolyhedrovirus genome.</title>
        <authorList>
            <person name="Hu Z.H."/>
            <person name="Arif B.M."/>
            <person name="Jin F."/>
            <person name="Martens J.W."/>
            <person name="Chen X.W."/>
            <person name="Sun J.S."/>
            <person name="Zuidema D."/>
            <person name="Goldbach R.W."/>
            <person name="Vlak J.M."/>
        </authorList>
    </citation>
    <scope>NUCLEOTIDE SEQUENCE [LARGE SCALE GENOMIC DNA]</scope>
    <source>
        <strain evidence="1">Hubei</strain>
    </source>
</reference>
<dbReference type="RefSeq" id="YP_009001782.1">
    <property type="nucleotide sequence ID" value="NC_023442.1"/>
</dbReference>
<dbReference type="EMBL" id="KF611977">
    <property type="protein sequence ID" value="AHH82594.1"/>
    <property type="molecule type" value="Genomic_DNA"/>
</dbReference>
<name>W5VKW3_NPVBS</name>
<protein>
    <submittedName>
        <fullName evidence="1">ORF-5</fullName>
    </submittedName>
</protein>
<reference evidence="1 2" key="2">
    <citation type="journal article" date="1997" name="Virus Res.">
        <title>Characterization of the ecdysteroid UDP-glucosyltransferase gene of a single nucleocapsid nucleopolyhedrovirus of Buzura suppressaria.</title>
        <authorList>
            <person name="Hu Z.H."/>
            <person name="Broer R."/>
            <person name="Westerlaken J."/>
            <person name="Martens J.W."/>
            <person name="Jin F."/>
            <person name="Jehle J.A."/>
            <person name="Wang L.M."/>
            <person name="Vlak J.M."/>
        </authorList>
    </citation>
    <scope>NUCLEOTIDE SEQUENCE [LARGE SCALE GENOMIC DNA]</scope>
    <source>
        <strain evidence="1">Hubei</strain>
    </source>
</reference>
<reference evidence="1 2" key="5">
    <citation type="journal article" date="1998" name="Virus Res.">
        <title>Genetic organization of the HindIII-I region of the single-nucleocapsid nucleopolyhedrovirus of Buzura suppressaria.</title>
        <authorList>
            <person name="Hu Z.H."/>
            <person name="Arif B.M."/>
            <person name="Sun J.S."/>
            <person name="Chen X.W."/>
            <person name="Zuidema D."/>
            <person name="Goldbach R.W."/>
            <person name="Vlak J.M."/>
        </authorList>
    </citation>
    <scope>NUCLEOTIDE SEQUENCE [LARGE SCALE GENOMIC DNA]</scope>
    <source>
        <strain evidence="1">Hubei</strain>
    </source>
</reference>
<proteinExistence type="predicted"/>
<sequence length="305" mass="35942">MKITLLHQLASRSHVMVTRSLRPIVTRQSLIKRTQAPPTIVRRPKILKKHCAIQRKPALIPILTLRNQNELNVSIGNNIIAKLSMRKFNYQRFDRACLPYSQNLFTSLKFRPKHYCSIMSEYLTSINQRVKMEFDADGQIVNDVHFYLDTKLDCNSNMVFLDKKVNVVVKYYASVAAMQREIKVYNKVFKNRFIGYMVPLQFPHFADNGVFYGIAVKYVPGLRLSQITPEEMQKYYNSIETQILNISKLLNDNNFFFNTPLKDRQNDYVFDPITNQLNCIKFEQCYNIFDLKYNRIKRRNVTINL</sequence>
<evidence type="ECO:0000313" key="1">
    <source>
        <dbReference type="EMBL" id="AHH82594.1"/>
    </source>
</evidence>
<organismHost>
    <name type="scientific">Lepidoptera</name>
    <name type="common">moths &amp; butterflies</name>
    <dbReference type="NCBI Taxonomy" id="7088"/>
</organismHost>
<reference evidence="1 2" key="6">
    <citation type="journal article" date="2014" name="PLoS ONE">
        <title>Genome Sequence and Analysis of Buzura suppressaria Nucleopolyhedrovirus: A Group II Alphabaculovirus.</title>
        <authorList>
            <person name="Zhu Z."/>
            <person name="Yin F."/>
            <person name="Liu X."/>
            <person name="Hou D."/>
            <person name="Wang J."/>
            <person name="Zhang L."/>
            <person name="Arif B."/>
            <person name="Wang H."/>
            <person name="Deng F."/>
            <person name="Hu Z."/>
        </authorList>
    </citation>
    <scope>NUCLEOTIDE SEQUENCE [LARGE SCALE GENOMIC DNA]</scope>
    <source>
        <strain evidence="1">Hubei</strain>
    </source>
</reference>
<organism evidence="1 2">
    <name type="scientific">Buzura suppressaria nuclear polyhedrosis virus</name>
    <name type="common">BsNPV</name>
    <dbReference type="NCBI Taxonomy" id="74320"/>
    <lineage>
        <taxon>Viruses</taxon>
        <taxon>Viruses incertae sedis</taxon>
        <taxon>Naldaviricetes</taxon>
        <taxon>Lefavirales</taxon>
        <taxon>Baculoviridae</taxon>
        <taxon>Alphabaculovirus</taxon>
        <taxon>Alphabaculovirus busuppressariae</taxon>
    </lineage>
</organism>
<dbReference type="Proteomes" id="UP000214366">
    <property type="component" value="Segment"/>
</dbReference>
<evidence type="ECO:0000313" key="2">
    <source>
        <dbReference type="Proteomes" id="UP000214366"/>
    </source>
</evidence>
<dbReference type="GeneID" id="18266925"/>